<dbReference type="InterPro" id="IPR003265">
    <property type="entry name" value="HhH-GPD_domain"/>
</dbReference>
<gene>
    <name evidence="4" type="ORF">TCHU04912_LOCUS19668</name>
</gene>
<name>A0A7S1T6A4_9CHLO</name>
<dbReference type="InterPro" id="IPR001810">
    <property type="entry name" value="F-box_dom"/>
</dbReference>
<dbReference type="Pfam" id="PF00730">
    <property type="entry name" value="HhH-GPD"/>
    <property type="match status" value="1"/>
</dbReference>
<evidence type="ECO:0000313" key="4">
    <source>
        <dbReference type="EMBL" id="CAD9218488.1"/>
    </source>
</evidence>
<dbReference type="Gene3D" id="1.20.1280.50">
    <property type="match status" value="1"/>
</dbReference>
<organism evidence="4">
    <name type="scientific">Tetraselmis chuii</name>
    <dbReference type="NCBI Taxonomy" id="63592"/>
    <lineage>
        <taxon>Eukaryota</taxon>
        <taxon>Viridiplantae</taxon>
        <taxon>Chlorophyta</taxon>
        <taxon>core chlorophytes</taxon>
        <taxon>Chlorodendrophyceae</taxon>
        <taxon>Chlorodendrales</taxon>
        <taxon>Chlorodendraceae</taxon>
        <taxon>Tetraselmis</taxon>
    </lineage>
</organism>
<dbReference type="GO" id="GO:0005634">
    <property type="term" value="C:nucleus"/>
    <property type="evidence" value="ECO:0007669"/>
    <property type="project" value="UniProtKB-SubCell"/>
</dbReference>
<dbReference type="SUPFAM" id="SSF81383">
    <property type="entry name" value="F-box domain"/>
    <property type="match status" value="1"/>
</dbReference>
<dbReference type="PANTHER" id="PTHR15074:SF0">
    <property type="entry name" value="METHYL-CPG-BINDING DOMAIN PROTEIN 4-LIKE PROTEIN"/>
    <property type="match status" value="1"/>
</dbReference>
<reference evidence="4" key="1">
    <citation type="submission" date="2021-01" db="EMBL/GenBank/DDBJ databases">
        <authorList>
            <person name="Corre E."/>
            <person name="Pelletier E."/>
            <person name="Niang G."/>
            <person name="Scheremetjew M."/>
            <person name="Finn R."/>
            <person name="Kale V."/>
            <person name="Holt S."/>
            <person name="Cochrane G."/>
            <person name="Meng A."/>
            <person name="Brown T."/>
            <person name="Cohen L."/>
        </authorList>
    </citation>
    <scope>NUCLEOTIDE SEQUENCE</scope>
    <source>
        <strain evidence="4">PLY429</strain>
    </source>
</reference>
<dbReference type="SUPFAM" id="SSF48150">
    <property type="entry name" value="DNA-glycosylase"/>
    <property type="match status" value="1"/>
</dbReference>
<evidence type="ECO:0000256" key="1">
    <source>
        <dbReference type="ARBA" id="ARBA00004123"/>
    </source>
</evidence>
<dbReference type="PANTHER" id="PTHR15074">
    <property type="entry name" value="METHYL-CPG-BINDING PROTEIN"/>
    <property type="match status" value="1"/>
</dbReference>
<dbReference type="EMBL" id="HBGG01038140">
    <property type="protein sequence ID" value="CAD9218488.1"/>
    <property type="molecule type" value="Transcribed_RNA"/>
</dbReference>
<dbReference type="GO" id="GO:0003677">
    <property type="term" value="F:DNA binding"/>
    <property type="evidence" value="ECO:0007669"/>
    <property type="project" value="InterPro"/>
</dbReference>
<accession>A0A7S1T6A4</accession>
<protein>
    <recommendedName>
        <fullName evidence="3">F-box domain-containing protein</fullName>
    </recommendedName>
</protein>
<dbReference type="Pfam" id="PF12937">
    <property type="entry name" value="F-box-like"/>
    <property type="match status" value="1"/>
</dbReference>
<keyword evidence="2" id="KW-0539">Nucleus</keyword>
<dbReference type="InterPro" id="IPR036047">
    <property type="entry name" value="F-box-like_dom_sf"/>
</dbReference>
<dbReference type="GO" id="GO:0006284">
    <property type="term" value="P:base-excision repair"/>
    <property type="evidence" value="ECO:0007669"/>
    <property type="project" value="InterPro"/>
</dbReference>
<dbReference type="PROSITE" id="PS50181">
    <property type="entry name" value="FBOX"/>
    <property type="match status" value="1"/>
</dbReference>
<dbReference type="GO" id="GO:0003824">
    <property type="term" value="F:catalytic activity"/>
    <property type="evidence" value="ECO:0007669"/>
    <property type="project" value="InterPro"/>
</dbReference>
<evidence type="ECO:0000259" key="3">
    <source>
        <dbReference type="PROSITE" id="PS50181"/>
    </source>
</evidence>
<dbReference type="Gene3D" id="1.10.340.30">
    <property type="entry name" value="Hypothetical protein, domain 2"/>
    <property type="match status" value="1"/>
</dbReference>
<dbReference type="SMART" id="SM00256">
    <property type="entry name" value="FBOX"/>
    <property type="match status" value="1"/>
</dbReference>
<comment type="subcellular location">
    <subcellularLocation>
        <location evidence="1">Nucleus</location>
    </subcellularLocation>
</comment>
<sequence>MAPLFIQKLPDEALLLVMARLPVTSVLALRATCRQLSTLAAANHFWKEVAVRQWGPVAAEQSVSENWMEYCQSRMSFRTVANSPFRLVQEKYTDPWQHLVCCLTCTRTSGSETVQNTIETLLRGFPTPSAMAGADEGELKAVLRPVGLQDARCRALQRMSSDFLLTAWKTPQQFYGCGKFVSDSWRIFCTGETSCRGVEDVNLKRYLHWLATGRAGTRTANTTADQRVGGTTARSVAALGRSSRKGTAKRKTLRSRQNDAVTVVVRQQSGMALRRSTRTTARGKEKR</sequence>
<dbReference type="AlphaFoldDB" id="A0A7S1T6A4"/>
<dbReference type="InterPro" id="IPR045138">
    <property type="entry name" value="MeCP2/MBD4"/>
</dbReference>
<feature type="domain" description="F-box" evidence="3">
    <location>
        <begin position="3"/>
        <end position="49"/>
    </location>
</feature>
<evidence type="ECO:0000256" key="2">
    <source>
        <dbReference type="ARBA" id="ARBA00023242"/>
    </source>
</evidence>
<proteinExistence type="predicted"/>
<dbReference type="InterPro" id="IPR011257">
    <property type="entry name" value="DNA_glycosylase"/>
</dbReference>